<feature type="transmembrane region" description="Helical" evidence="5">
    <location>
        <begin position="12"/>
        <end position="33"/>
    </location>
</feature>
<keyword evidence="2 5" id="KW-0812">Transmembrane</keyword>
<evidence type="ECO:0000256" key="3">
    <source>
        <dbReference type="ARBA" id="ARBA00022989"/>
    </source>
</evidence>
<reference evidence="6 7" key="1">
    <citation type="submission" date="2020-04" db="EMBL/GenBank/DDBJ databases">
        <title>Perkinsus chesapeaki whole genome sequence.</title>
        <authorList>
            <person name="Bogema D.R."/>
        </authorList>
    </citation>
    <scope>NUCLEOTIDE SEQUENCE [LARGE SCALE GENOMIC DNA]</scope>
    <source>
        <strain evidence="6">ATCC PRA-425</strain>
    </source>
</reference>
<dbReference type="AlphaFoldDB" id="A0A7J6LIP9"/>
<evidence type="ECO:0000256" key="5">
    <source>
        <dbReference type="SAM" id="Phobius"/>
    </source>
</evidence>
<keyword evidence="7" id="KW-1185">Reference proteome</keyword>
<keyword evidence="3 5" id="KW-1133">Transmembrane helix</keyword>
<comment type="subcellular location">
    <subcellularLocation>
        <location evidence="1">Membrane</location>
        <topology evidence="1">Multi-pass membrane protein</topology>
    </subcellularLocation>
</comment>
<dbReference type="GO" id="GO:0016020">
    <property type="term" value="C:membrane"/>
    <property type="evidence" value="ECO:0007669"/>
    <property type="project" value="UniProtKB-SubCell"/>
</dbReference>
<sequence length="111" mass="12222">LVEAEVATYRLILYGGIFSLSTPIGIIIGWLGSLGEDSAGIFGGIANSLAAGTFIYVSTMEFMPIVFKLHRDRFLIKALMFIAGFAVMAILPIWAEVHDHSDNHDHHDHDH</sequence>
<feature type="non-terminal residue" evidence="6">
    <location>
        <position position="111"/>
    </location>
</feature>
<evidence type="ECO:0000256" key="2">
    <source>
        <dbReference type="ARBA" id="ARBA00022692"/>
    </source>
</evidence>
<protein>
    <recommendedName>
        <fullName evidence="8">Zinc transporter</fullName>
    </recommendedName>
</protein>
<name>A0A7J6LIP9_PERCH</name>
<dbReference type="Pfam" id="PF02535">
    <property type="entry name" value="Zip"/>
    <property type="match status" value="1"/>
</dbReference>
<evidence type="ECO:0000313" key="6">
    <source>
        <dbReference type="EMBL" id="KAF4659144.1"/>
    </source>
</evidence>
<feature type="transmembrane region" description="Helical" evidence="5">
    <location>
        <begin position="39"/>
        <end position="62"/>
    </location>
</feature>
<dbReference type="EMBL" id="JAAPAO010000465">
    <property type="protein sequence ID" value="KAF4659144.1"/>
    <property type="molecule type" value="Genomic_DNA"/>
</dbReference>
<accession>A0A7J6LIP9</accession>
<dbReference type="PANTHER" id="PTHR11040">
    <property type="entry name" value="ZINC/IRON TRANSPORTER"/>
    <property type="match status" value="1"/>
</dbReference>
<dbReference type="OrthoDB" id="10263369at2759"/>
<comment type="caution">
    <text evidence="6">The sequence shown here is derived from an EMBL/GenBank/DDBJ whole genome shotgun (WGS) entry which is preliminary data.</text>
</comment>
<proteinExistence type="predicted"/>
<evidence type="ECO:0008006" key="8">
    <source>
        <dbReference type="Google" id="ProtNLM"/>
    </source>
</evidence>
<evidence type="ECO:0000256" key="1">
    <source>
        <dbReference type="ARBA" id="ARBA00004141"/>
    </source>
</evidence>
<gene>
    <name evidence="6" type="ORF">FOL47_007714</name>
</gene>
<evidence type="ECO:0000313" key="7">
    <source>
        <dbReference type="Proteomes" id="UP000591131"/>
    </source>
</evidence>
<evidence type="ECO:0000256" key="4">
    <source>
        <dbReference type="ARBA" id="ARBA00023136"/>
    </source>
</evidence>
<dbReference type="InterPro" id="IPR003689">
    <property type="entry name" value="ZIP"/>
</dbReference>
<dbReference type="Proteomes" id="UP000591131">
    <property type="component" value="Unassembled WGS sequence"/>
</dbReference>
<organism evidence="6 7">
    <name type="scientific">Perkinsus chesapeaki</name>
    <name type="common">Clam parasite</name>
    <name type="synonym">Perkinsus andrewsi</name>
    <dbReference type="NCBI Taxonomy" id="330153"/>
    <lineage>
        <taxon>Eukaryota</taxon>
        <taxon>Sar</taxon>
        <taxon>Alveolata</taxon>
        <taxon>Perkinsozoa</taxon>
        <taxon>Perkinsea</taxon>
        <taxon>Perkinsida</taxon>
        <taxon>Perkinsidae</taxon>
        <taxon>Perkinsus</taxon>
    </lineage>
</organism>
<keyword evidence="4 5" id="KW-0472">Membrane</keyword>
<feature type="transmembrane region" description="Helical" evidence="5">
    <location>
        <begin position="74"/>
        <end position="95"/>
    </location>
</feature>
<dbReference type="GO" id="GO:0005385">
    <property type="term" value="F:zinc ion transmembrane transporter activity"/>
    <property type="evidence" value="ECO:0007669"/>
    <property type="project" value="TreeGrafter"/>
</dbReference>
<dbReference type="PANTHER" id="PTHR11040:SF140">
    <property type="entry name" value="ZRT (ZRT), IRT- (IRT-) LIKE PROTEIN TRANSPORTER"/>
    <property type="match status" value="1"/>
</dbReference>